<dbReference type="Proteomes" id="UP000326838">
    <property type="component" value="Unassembled WGS sequence"/>
</dbReference>
<proteinExistence type="predicted"/>
<comment type="caution">
    <text evidence="2">The sequence shown here is derived from an EMBL/GenBank/DDBJ whole genome shotgun (WGS) entry which is preliminary data.</text>
</comment>
<evidence type="ECO:0000256" key="1">
    <source>
        <dbReference type="SAM" id="MobiDB-lite"/>
    </source>
</evidence>
<evidence type="ECO:0000313" key="2">
    <source>
        <dbReference type="EMBL" id="KAA9133740.1"/>
    </source>
</evidence>
<dbReference type="RefSeq" id="WP_150893048.1">
    <property type="nucleotide sequence ID" value="NZ_VYUY01000009.1"/>
</dbReference>
<keyword evidence="3" id="KW-1185">Reference proteome</keyword>
<reference evidence="3" key="1">
    <citation type="submission" date="2019-09" db="EMBL/GenBank/DDBJ databases">
        <title>Mumia zhuanghuii sp. nov. isolated from the intestinal contents of plateau pika (Ochotona curzoniae) in the Qinghai-Tibet plateau of China.</title>
        <authorList>
            <person name="Tian Z."/>
        </authorList>
    </citation>
    <scope>NUCLEOTIDE SEQUENCE [LARGE SCALE GENOMIC DNA]</scope>
    <source>
        <strain evidence="3">L-033</strain>
    </source>
</reference>
<sequence>MSVPTLSHGTPPDGGGDVKLRTGLKPSAFASALRPGSNYVSLPLRVDEGLRAVTVPADIGPVVWIVQLRTAWDTVEHRRGTIRAMLVAPVEPRITERSVQIAVDRDPDEVSGYERHIRDANGIPEDAPVRYVGEFVDGRLLGSFRELTWWEVQW</sequence>
<dbReference type="AlphaFoldDB" id="A0A5N0TFD5"/>
<protein>
    <submittedName>
        <fullName evidence="2">Uncharacterized protein</fullName>
    </submittedName>
</protein>
<evidence type="ECO:0000313" key="3">
    <source>
        <dbReference type="Proteomes" id="UP000326838"/>
    </source>
</evidence>
<dbReference type="EMBL" id="VYUY01000009">
    <property type="protein sequence ID" value="KAA9133740.1"/>
    <property type="molecule type" value="Genomic_DNA"/>
</dbReference>
<accession>A0A5N0TFD5</accession>
<feature type="region of interest" description="Disordered" evidence="1">
    <location>
        <begin position="1"/>
        <end position="21"/>
    </location>
</feature>
<gene>
    <name evidence="2" type="ORF">F6B40_08280</name>
</gene>
<organism evidence="2 3">
    <name type="scientific">Microbacterium caowuchunii</name>
    <dbReference type="NCBI Taxonomy" id="2614638"/>
    <lineage>
        <taxon>Bacteria</taxon>
        <taxon>Bacillati</taxon>
        <taxon>Actinomycetota</taxon>
        <taxon>Actinomycetes</taxon>
        <taxon>Micrococcales</taxon>
        <taxon>Microbacteriaceae</taxon>
        <taxon>Microbacterium</taxon>
    </lineage>
</organism>
<name>A0A5N0TFD5_9MICO</name>